<evidence type="ECO:0000313" key="3">
    <source>
        <dbReference type="Proteomes" id="UP000029641"/>
    </source>
</evidence>
<keyword evidence="4" id="KW-1185">Reference proteome</keyword>
<reference evidence="4" key="1">
    <citation type="journal article" date="2014" name="Genome Announc.">
        <title>Draft Genome Sequence of Marine Flavobacterium Jejuia pallidilutea Strain 11shimoA1 and Pigmentation Mutants.</title>
        <authorList>
            <person name="Takatani N."/>
            <person name="Nakanishi M."/>
            <person name="Meirelles P."/>
            <person name="Mino S."/>
            <person name="Suda W."/>
            <person name="Oshima K."/>
            <person name="Hattori M."/>
            <person name="Ohkuma M."/>
            <person name="Hosokawa M."/>
            <person name="Miyashita K."/>
            <person name="Thompson F.L."/>
            <person name="Niwa A."/>
            <person name="Sawabe T."/>
            <person name="Sawabe T."/>
        </authorList>
    </citation>
    <scope>NUCLEOTIDE SEQUENCE [LARGE SCALE GENOMIC DNA]</scope>
    <source>
        <strain evidence="4">JCM 19538</strain>
    </source>
</reference>
<dbReference type="STRING" id="504487.JCM19538_2349"/>
<comment type="caution">
    <text evidence="1">The sequence shown here is derived from an EMBL/GenBank/DDBJ whole genome shotgun (WGS) entry which is preliminary data.</text>
</comment>
<evidence type="ECO:0000313" key="1">
    <source>
        <dbReference type="EMBL" id="GAL66293.1"/>
    </source>
</evidence>
<dbReference type="EMBL" id="BBNR01000004">
    <property type="protein sequence ID" value="GAL66293.1"/>
    <property type="molecule type" value="Genomic_DNA"/>
</dbReference>
<dbReference type="AlphaFoldDB" id="A0A090VQJ4"/>
<dbReference type="EMBL" id="BBNY01000001">
    <property type="protein sequence ID" value="GAL87986.1"/>
    <property type="molecule type" value="Genomic_DNA"/>
</dbReference>
<organism evidence="1 3">
    <name type="scientific">Jejuia pallidilutea</name>
    <dbReference type="NCBI Taxonomy" id="504487"/>
    <lineage>
        <taxon>Bacteria</taxon>
        <taxon>Pseudomonadati</taxon>
        <taxon>Bacteroidota</taxon>
        <taxon>Flavobacteriia</taxon>
        <taxon>Flavobacteriales</taxon>
        <taxon>Flavobacteriaceae</taxon>
        <taxon>Jejuia</taxon>
    </lineage>
</organism>
<dbReference type="Proteomes" id="UP000030184">
    <property type="component" value="Unassembled WGS sequence"/>
</dbReference>
<sequence>MVSFQFEKYKNQTTFNQLTLTMATSVTSFNFYQKDVRYML</sequence>
<name>A0A090VQJ4_9FLAO</name>
<proteinExistence type="predicted"/>
<accession>A0A090VQJ4</accession>
<evidence type="ECO:0000313" key="4">
    <source>
        <dbReference type="Proteomes" id="UP000030184"/>
    </source>
</evidence>
<dbReference type="Proteomes" id="UP000029641">
    <property type="component" value="Unassembled WGS sequence"/>
</dbReference>
<gene>
    <name evidence="1" type="ORF">JCM19301_2388</name>
    <name evidence="2" type="ORF">JCM19538_2349</name>
</gene>
<evidence type="ECO:0000313" key="2">
    <source>
        <dbReference type="EMBL" id="GAL87986.1"/>
    </source>
</evidence>
<protein>
    <submittedName>
        <fullName evidence="1">Uncharacterized protein</fullName>
    </submittedName>
</protein>